<dbReference type="SUPFAM" id="SSF46785">
    <property type="entry name" value="Winged helix' DNA-binding domain"/>
    <property type="match status" value="1"/>
</dbReference>
<sequence length="607" mass="68659">MQSTQEASDSLRDLFARGQHQSILQATVENPDYSWPAEDTTEVTSSLAYLGRIDEAVALYQLHASNLSRDEQIACRFFMGLGYIRQSDYNQGHGLFQENHDHLDDASYLAQFYIYQGLAVHRWFTHSFQEARDLAKQAYLAALSAQFFYGRTLALDLLGHAHVAVGEVSKGLAELERAHDYFKKLGDCANASICYLAINGYQAQYGVYRDEGMHSLKELVKETKLKNNTHSVSFLLTELARQYSLQGRLKESEKALQELSQITLKTGHRRHEALLYQRQAQNLFLQGNYDRCIERLMQGRAIIDETIDLSYLLASLGLHAKACLAKQDEEGAAQLLTRIQVLTEKTGSGWSTRILNRGKKSGSDQARRGNDLLGDRIDDILTGDLTFGEKVEAIITSELFSLIADVLDLPRTKKLMILNLQPSSVMIYDSGEVRWFPQTFSGNMLEVLRLIANGRSSKRELIETIWGYTYHPMRHDHLIYSLMTRIRQALGDYQEWLVTTASGYDLASGVQLRVHVNAIEEVQQEADDSQDDVAISDSINHRQLKIMRYLGRNDSIDLKTCLDMFESVSKVTLSRDLSSLSSQGLVQRIGRGRNTRYMKATAEQSAP</sequence>
<dbReference type="STRING" id="1513793.SAMN06296036_11963"/>
<dbReference type="InterPro" id="IPR036388">
    <property type="entry name" value="WH-like_DNA-bd_sf"/>
</dbReference>
<name>A0A1Y6CDU5_9BACT</name>
<evidence type="ECO:0000313" key="2">
    <source>
        <dbReference type="Proteomes" id="UP000192907"/>
    </source>
</evidence>
<dbReference type="RefSeq" id="WP_132322619.1">
    <property type="nucleotide sequence ID" value="NZ_FWZT01000019.1"/>
</dbReference>
<dbReference type="SUPFAM" id="SSF46894">
    <property type="entry name" value="C-terminal effector domain of the bipartite response regulators"/>
    <property type="match status" value="1"/>
</dbReference>
<dbReference type="AlphaFoldDB" id="A0A1Y6CDU5"/>
<dbReference type="GO" id="GO:0006355">
    <property type="term" value="P:regulation of DNA-templated transcription"/>
    <property type="evidence" value="ECO:0007669"/>
    <property type="project" value="InterPro"/>
</dbReference>
<dbReference type="InterPro" id="IPR036390">
    <property type="entry name" value="WH_DNA-bd_sf"/>
</dbReference>
<gene>
    <name evidence="1" type="ORF">SAMN06296036_11963</name>
</gene>
<organism evidence="1 2">
    <name type="scientific">Pseudobacteriovorax antillogorgiicola</name>
    <dbReference type="NCBI Taxonomy" id="1513793"/>
    <lineage>
        <taxon>Bacteria</taxon>
        <taxon>Pseudomonadati</taxon>
        <taxon>Bdellovibrionota</taxon>
        <taxon>Oligoflexia</taxon>
        <taxon>Oligoflexales</taxon>
        <taxon>Pseudobacteriovoracaceae</taxon>
        <taxon>Pseudobacteriovorax</taxon>
    </lineage>
</organism>
<dbReference type="SUPFAM" id="SSF48452">
    <property type="entry name" value="TPR-like"/>
    <property type="match status" value="1"/>
</dbReference>
<dbReference type="Gene3D" id="1.25.40.10">
    <property type="entry name" value="Tetratricopeptide repeat domain"/>
    <property type="match status" value="1"/>
</dbReference>
<dbReference type="Gene3D" id="1.10.10.10">
    <property type="entry name" value="Winged helix-like DNA-binding domain superfamily/Winged helix DNA-binding domain"/>
    <property type="match status" value="2"/>
</dbReference>
<dbReference type="EMBL" id="FWZT01000019">
    <property type="protein sequence ID" value="SMF58134.1"/>
    <property type="molecule type" value="Genomic_DNA"/>
</dbReference>
<accession>A0A1Y6CDU5</accession>
<evidence type="ECO:0008006" key="3">
    <source>
        <dbReference type="Google" id="ProtNLM"/>
    </source>
</evidence>
<dbReference type="InterPro" id="IPR011990">
    <property type="entry name" value="TPR-like_helical_dom_sf"/>
</dbReference>
<dbReference type="Proteomes" id="UP000192907">
    <property type="component" value="Unassembled WGS sequence"/>
</dbReference>
<dbReference type="InterPro" id="IPR016032">
    <property type="entry name" value="Sig_transdc_resp-reg_C-effctor"/>
</dbReference>
<dbReference type="OrthoDB" id="5483223at2"/>
<reference evidence="2" key="1">
    <citation type="submission" date="2017-04" db="EMBL/GenBank/DDBJ databases">
        <authorList>
            <person name="Varghese N."/>
            <person name="Submissions S."/>
        </authorList>
    </citation>
    <scope>NUCLEOTIDE SEQUENCE [LARGE SCALE GENOMIC DNA]</scope>
    <source>
        <strain evidence="2">RKEM611</strain>
    </source>
</reference>
<proteinExistence type="predicted"/>
<keyword evidence="2" id="KW-1185">Reference proteome</keyword>
<protein>
    <recommendedName>
        <fullName evidence="3">HTH deoR-type domain-containing protein</fullName>
    </recommendedName>
</protein>
<evidence type="ECO:0000313" key="1">
    <source>
        <dbReference type="EMBL" id="SMF58134.1"/>
    </source>
</evidence>
<dbReference type="GO" id="GO:0003677">
    <property type="term" value="F:DNA binding"/>
    <property type="evidence" value="ECO:0007669"/>
    <property type="project" value="InterPro"/>
</dbReference>